<protein>
    <recommendedName>
        <fullName evidence="2">GGDEF domain-containing protein</fullName>
    </recommendedName>
</protein>
<evidence type="ECO:0000259" key="2">
    <source>
        <dbReference type="PROSITE" id="PS50887"/>
    </source>
</evidence>
<accession>A0ABQ4CDZ8</accession>
<proteinExistence type="predicted"/>
<feature type="transmembrane region" description="Helical" evidence="1">
    <location>
        <begin position="30"/>
        <end position="48"/>
    </location>
</feature>
<evidence type="ECO:0000313" key="4">
    <source>
        <dbReference type="Proteomes" id="UP000624325"/>
    </source>
</evidence>
<dbReference type="Proteomes" id="UP000624325">
    <property type="component" value="Unassembled WGS sequence"/>
</dbReference>
<dbReference type="NCBIfam" id="TIGR00254">
    <property type="entry name" value="GGDEF"/>
    <property type="match status" value="1"/>
</dbReference>
<dbReference type="CDD" id="cd01949">
    <property type="entry name" value="GGDEF"/>
    <property type="match status" value="1"/>
</dbReference>
<dbReference type="EMBL" id="BONC01000084">
    <property type="protein sequence ID" value="GIF60989.1"/>
    <property type="molecule type" value="Genomic_DNA"/>
</dbReference>
<keyword evidence="1" id="KW-0812">Transmembrane</keyword>
<feature type="transmembrane region" description="Helical" evidence="1">
    <location>
        <begin position="219"/>
        <end position="237"/>
    </location>
</feature>
<dbReference type="Gene3D" id="3.30.70.270">
    <property type="match status" value="1"/>
</dbReference>
<feature type="transmembrane region" description="Helical" evidence="1">
    <location>
        <begin position="60"/>
        <end position="80"/>
    </location>
</feature>
<feature type="transmembrane region" description="Helical" evidence="1">
    <location>
        <begin position="258"/>
        <end position="276"/>
    </location>
</feature>
<feature type="transmembrane region" description="Helical" evidence="1">
    <location>
        <begin position="126"/>
        <end position="146"/>
    </location>
</feature>
<gene>
    <name evidence="3" type="ORF">Air01nite_70840</name>
</gene>
<comment type="caution">
    <text evidence="3">The sequence shown here is derived from an EMBL/GenBank/DDBJ whole genome shotgun (WGS) entry which is preliminary data.</text>
</comment>
<dbReference type="InterPro" id="IPR052163">
    <property type="entry name" value="DGC-Regulatory_Protein"/>
</dbReference>
<evidence type="ECO:0000313" key="3">
    <source>
        <dbReference type="EMBL" id="GIF60989.1"/>
    </source>
</evidence>
<reference evidence="3 4" key="1">
    <citation type="submission" date="2021-01" db="EMBL/GenBank/DDBJ databases">
        <title>Whole genome shotgun sequence of Asanoa iriomotensis NBRC 100142.</title>
        <authorList>
            <person name="Komaki H."/>
            <person name="Tamura T."/>
        </authorList>
    </citation>
    <scope>NUCLEOTIDE SEQUENCE [LARGE SCALE GENOMIC DNA]</scope>
    <source>
        <strain evidence="3 4">NBRC 100142</strain>
    </source>
</reference>
<feature type="transmembrane region" description="Helical" evidence="1">
    <location>
        <begin position="158"/>
        <end position="176"/>
    </location>
</feature>
<dbReference type="InterPro" id="IPR043128">
    <property type="entry name" value="Rev_trsase/Diguanyl_cyclase"/>
</dbReference>
<dbReference type="Pfam" id="PF00990">
    <property type="entry name" value="GGDEF"/>
    <property type="match status" value="1"/>
</dbReference>
<dbReference type="InterPro" id="IPR029787">
    <property type="entry name" value="Nucleotide_cyclase"/>
</dbReference>
<dbReference type="SUPFAM" id="SSF55073">
    <property type="entry name" value="Nucleotide cyclase"/>
    <property type="match status" value="1"/>
</dbReference>
<feature type="domain" description="GGDEF" evidence="2">
    <location>
        <begin position="360"/>
        <end position="488"/>
    </location>
</feature>
<keyword evidence="4" id="KW-1185">Reference proteome</keyword>
<feature type="transmembrane region" description="Helical" evidence="1">
    <location>
        <begin position="188"/>
        <end position="207"/>
    </location>
</feature>
<dbReference type="RefSeq" id="WP_203707806.1">
    <property type="nucleotide sequence ID" value="NZ_BAAALU010000036.1"/>
</dbReference>
<dbReference type="InterPro" id="IPR000160">
    <property type="entry name" value="GGDEF_dom"/>
</dbReference>
<sequence length="491" mass="52103">MDRVLGGALLVFAVAAVLIGWAPAPGVTAWMAQAAFLAGFTALSWQLAQRRGQGARRRRFWEIAGVAGLILTAGAVLRAVQSVGDPAAANAVRTVPTILLTVGSGALLAAMLARPWRLPRARRARLLFDMAIVLVGAAVGVWVVTMAGRSGAERPREVGWAIVGAVTLLVAACALVRMVLTHSAPVRVLAGVTLSLAIALFGVDRVLNAEIVAAPDVRATLVARMVPALVLLAGARFEQLRRPPAAVPPRARRSGARVAFVAVGITQVVLVVELAARGLHIITWGALAGSVVVTALVLVRQYVVLADNERLVRRLDETVAAMARQEERLRYAASHDHLTGLPNRARFDAEATRLGATAEHGRAVLLLDLDEFKTVNDTLGHHAGDDLLKVTAERLRHCVRQADTVARLGGDEFSVLLPDASTQDAVAMAHRILGAVRADVRIHGRTLRPSASIGIAASDTRSFEALLRAADEAMYEAKRRNSGFALAPEAI</sequence>
<dbReference type="PANTHER" id="PTHR46663:SF2">
    <property type="entry name" value="GGDEF DOMAIN-CONTAINING PROTEIN"/>
    <property type="match status" value="1"/>
</dbReference>
<dbReference type="PROSITE" id="PS50887">
    <property type="entry name" value="GGDEF"/>
    <property type="match status" value="1"/>
</dbReference>
<name>A0ABQ4CDZ8_9ACTN</name>
<keyword evidence="1" id="KW-0472">Membrane</keyword>
<dbReference type="PANTHER" id="PTHR46663">
    <property type="entry name" value="DIGUANYLATE CYCLASE DGCT-RELATED"/>
    <property type="match status" value="1"/>
</dbReference>
<dbReference type="SMART" id="SM00267">
    <property type="entry name" value="GGDEF"/>
    <property type="match status" value="1"/>
</dbReference>
<feature type="transmembrane region" description="Helical" evidence="1">
    <location>
        <begin position="92"/>
        <end position="114"/>
    </location>
</feature>
<feature type="transmembrane region" description="Helical" evidence="1">
    <location>
        <begin position="282"/>
        <end position="305"/>
    </location>
</feature>
<keyword evidence="1" id="KW-1133">Transmembrane helix</keyword>
<evidence type="ECO:0000256" key="1">
    <source>
        <dbReference type="SAM" id="Phobius"/>
    </source>
</evidence>
<organism evidence="3 4">
    <name type="scientific">Asanoa iriomotensis</name>
    <dbReference type="NCBI Taxonomy" id="234613"/>
    <lineage>
        <taxon>Bacteria</taxon>
        <taxon>Bacillati</taxon>
        <taxon>Actinomycetota</taxon>
        <taxon>Actinomycetes</taxon>
        <taxon>Micromonosporales</taxon>
        <taxon>Micromonosporaceae</taxon>
        <taxon>Asanoa</taxon>
    </lineage>
</organism>